<organism evidence="2 3">
    <name type="scientific">Pogonophryne albipinna</name>
    <dbReference type="NCBI Taxonomy" id="1090488"/>
    <lineage>
        <taxon>Eukaryota</taxon>
        <taxon>Metazoa</taxon>
        <taxon>Chordata</taxon>
        <taxon>Craniata</taxon>
        <taxon>Vertebrata</taxon>
        <taxon>Euteleostomi</taxon>
        <taxon>Actinopterygii</taxon>
        <taxon>Neopterygii</taxon>
        <taxon>Teleostei</taxon>
        <taxon>Neoteleostei</taxon>
        <taxon>Acanthomorphata</taxon>
        <taxon>Eupercaria</taxon>
        <taxon>Perciformes</taxon>
        <taxon>Notothenioidei</taxon>
        <taxon>Pogonophryne</taxon>
    </lineage>
</organism>
<name>A0AAD6AH27_9TELE</name>
<feature type="region of interest" description="Disordered" evidence="1">
    <location>
        <begin position="96"/>
        <end position="116"/>
    </location>
</feature>
<comment type="caution">
    <text evidence="2">The sequence shown here is derived from an EMBL/GenBank/DDBJ whole genome shotgun (WGS) entry which is preliminary data.</text>
</comment>
<reference evidence="2" key="1">
    <citation type="submission" date="2022-11" db="EMBL/GenBank/DDBJ databases">
        <title>Chromosome-level genome of Pogonophryne albipinna.</title>
        <authorList>
            <person name="Jo E."/>
        </authorList>
    </citation>
    <scope>NUCLEOTIDE SEQUENCE</scope>
    <source>
        <strain evidence="2">SGF0006</strain>
        <tissue evidence="2">Muscle</tissue>
    </source>
</reference>
<keyword evidence="3" id="KW-1185">Reference proteome</keyword>
<dbReference type="SUPFAM" id="SSF140996">
    <property type="entry name" value="Hermes dimerisation domain"/>
    <property type="match status" value="1"/>
</dbReference>
<accession>A0AAD6AH27</accession>
<evidence type="ECO:0000313" key="2">
    <source>
        <dbReference type="EMBL" id="KAJ4924370.1"/>
    </source>
</evidence>
<evidence type="ECO:0000256" key="1">
    <source>
        <dbReference type="SAM" id="MobiDB-lite"/>
    </source>
</evidence>
<dbReference type="EMBL" id="JAPTMU010000023">
    <property type="protein sequence ID" value="KAJ4924370.1"/>
    <property type="molecule type" value="Genomic_DNA"/>
</dbReference>
<sequence>MVVKDSQPFSIVDDCGFKELVALLDPTYTLPSRRALKDMVISEEFHRITSKDLLGTLGAAFDKHVPAETTGLGRELLDRRWKTSWKNLMEKVSEVPQSKSMQKWRGKWPGAGSTPKPIPPFENMKCSFA</sequence>
<gene>
    <name evidence="2" type="ORF">JOQ06_000610</name>
</gene>
<dbReference type="Proteomes" id="UP001219934">
    <property type="component" value="Unassembled WGS sequence"/>
</dbReference>
<evidence type="ECO:0000313" key="3">
    <source>
        <dbReference type="Proteomes" id="UP001219934"/>
    </source>
</evidence>
<proteinExistence type="predicted"/>
<protein>
    <submittedName>
        <fullName evidence="2">Uncharacterized protein</fullName>
    </submittedName>
</protein>
<dbReference type="AlphaFoldDB" id="A0AAD6AH27"/>